<dbReference type="PANTHER" id="PTHR40079">
    <property type="entry name" value="MANNAN ENDO-1,4-BETA-MANNOSIDASE E-RELATED"/>
    <property type="match status" value="1"/>
</dbReference>
<evidence type="ECO:0000313" key="7">
    <source>
        <dbReference type="Proteomes" id="UP001222800"/>
    </source>
</evidence>
<evidence type="ECO:0000256" key="3">
    <source>
        <dbReference type="ARBA" id="ARBA00023295"/>
    </source>
</evidence>
<feature type="active site" description="Nucleophile" evidence="4">
    <location>
        <position position="431"/>
    </location>
</feature>
<dbReference type="RefSeq" id="WP_277731761.1">
    <property type="nucleotide sequence ID" value="NZ_CP120733.1"/>
</dbReference>
<gene>
    <name evidence="6" type="ORF">P4S50_15635</name>
</gene>
<evidence type="ECO:0000256" key="1">
    <source>
        <dbReference type="ARBA" id="ARBA00007754"/>
    </source>
</evidence>
<sequence>MNIRKFLIIILILIISIVSISNFKIYKNYAYDEYVDYVDGNNLYTFKYPKRMKIDKSLGNIKTVVYDKDMKIEIYHDDFKDNISSSLSYINYSNKFANNKNHIIELDKNLKINNMKVHLLKWRRKKLSKVKNDKNYYVSAEFIKSETEAYTIIIKSSKALKHPRQYIKIIGSFKVISDNKDLRTCDTLENKNLNEETMLFYKKYFLKNDELKWGIFENTAPESFDFLNSLEKKLDYTFKFLVKYQSFSSEGFPMREMLNAYNNDRFVLLTLQTMHLDNKDNTTIMYSILDGKYDDFLNDYAKKIKEFNHPVMFRLNNEMNGDWCTYSSYYYSKDTDIFKDVYKYVYKIFKSNKVENVLWVWNPHDNSFPDFKWNNYLNYYPGDEYVDIIGLTGYNAGTYYEGEKWRNFNEIYVPLYNEYIRNFNKPFMITEFGCNSVGGDKVNWMNEMFSNIKYFKNIKVAIWWNGIDWDQNMNPARTYRLDENEKTIEAFREGLKKYE</sequence>
<keyword evidence="2 4" id="KW-0378">Hydrolase</keyword>
<dbReference type="SUPFAM" id="SSF51445">
    <property type="entry name" value="(Trans)glycosidases"/>
    <property type="match status" value="1"/>
</dbReference>
<proteinExistence type="inferred from homology"/>
<name>A0ABY8EG29_9FIRM</name>
<dbReference type="InterPro" id="IPR000805">
    <property type="entry name" value="Glyco_hydro_26"/>
</dbReference>
<comment type="similarity">
    <text evidence="1 4">Belongs to the glycosyl hydrolase 26 family.</text>
</comment>
<accession>A0ABY8EG29</accession>
<evidence type="ECO:0000313" key="6">
    <source>
        <dbReference type="EMBL" id="WFD09810.1"/>
    </source>
</evidence>
<evidence type="ECO:0000259" key="5">
    <source>
        <dbReference type="PROSITE" id="PS51764"/>
    </source>
</evidence>
<dbReference type="GO" id="GO:0016787">
    <property type="term" value="F:hydrolase activity"/>
    <property type="evidence" value="ECO:0007669"/>
    <property type="project" value="UniProtKB-KW"/>
</dbReference>
<reference evidence="6 7" key="1">
    <citation type="submission" date="2023-03" db="EMBL/GenBank/DDBJ databases">
        <title>Complete genome sequence of Tepidibacter sp. SWIR-1, isolated from a deep-sea hydrothermal vent.</title>
        <authorList>
            <person name="Li X."/>
        </authorList>
    </citation>
    <scope>NUCLEOTIDE SEQUENCE [LARGE SCALE GENOMIC DNA]</scope>
    <source>
        <strain evidence="6 7">SWIR-1</strain>
    </source>
</reference>
<dbReference type="EMBL" id="CP120733">
    <property type="protein sequence ID" value="WFD09810.1"/>
    <property type="molecule type" value="Genomic_DNA"/>
</dbReference>
<dbReference type="InterPro" id="IPR022790">
    <property type="entry name" value="GH26_dom"/>
</dbReference>
<dbReference type="Gene3D" id="3.20.20.80">
    <property type="entry name" value="Glycosidases"/>
    <property type="match status" value="1"/>
</dbReference>
<keyword evidence="7" id="KW-1185">Reference proteome</keyword>
<dbReference type="PROSITE" id="PS51764">
    <property type="entry name" value="GH26"/>
    <property type="match status" value="1"/>
</dbReference>
<organism evidence="6 7">
    <name type="scientific">Tepidibacter hydrothermalis</name>
    <dbReference type="NCBI Taxonomy" id="3036126"/>
    <lineage>
        <taxon>Bacteria</taxon>
        <taxon>Bacillati</taxon>
        <taxon>Bacillota</taxon>
        <taxon>Clostridia</taxon>
        <taxon>Peptostreptococcales</taxon>
        <taxon>Peptostreptococcaceae</taxon>
        <taxon>Tepidibacter</taxon>
    </lineage>
</organism>
<dbReference type="InterPro" id="IPR017853">
    <property type="entry name" value="GH"/>
</dbReference>
<dbReference type="PANTHER" id="PTHR40079:SF4">
    <property type="entry name" value="GH26 DOMAIN-CONTAINING PROTEIN-RELATED"/>
    <property type="match status" value="1"/>
</dbReference>
<dbReference type="Proteomes" id="UP001222800">
    <property type="component" value="Chromosome"/>
</dbReference>
<protein>
    <submittedName>
        <fullName evidence="6">Glycosyl hydrolase</fullName>
    </submittedName>
</protein>
<dbReference type="Pfam" id="PF02156">
    <property type="entry name" value="Glyco_hydro_26"/>
    <property type="match status" value="1"/>
</dbReference>
<evidence type="ECO:0000256" key="2">
    <source>
        <dbReference type="ARBA" id="ARBA00022801"/>
    </source>
</evidence>
<keyword evidence="3 4" id="KW-0326">Glycosidase</keyword>
<feature type="active site" description="Proton donor" evidence="4">
    <location>
        <position position="318"/>
    </location>
</feature>
<evidence type="ECO:0000256" key="4">
    <source>
        <dbReference type="PROSITE-ProRule" id="PRU01100"/>
    </source>
</evidence>
<feature type="domain" description="GH26" evidence="5">
    <location>
        <begin position="188"/>
        <end position="491"/>
    </location>
</feature>